<dbReference type="InterPro" id="IPR013783">
    <property type="entry name" value="Ig-like_fold"/>
</dbReference>
<evidence type="ECO:0000256" key="3">
    <source>
        <dbReference type="SAM" id="MobiDB-lite"/>
    </source>
</evidence>
<gene>
    <name evidence="5" type="ORF">GCM10022286_17140</name>
</gene>
<dbReference type="Proteomes" id="UP001415169">
    <property type="component" value="Unassembled WGS sequence"/>
</dbReference>
<keyword evidence="2" id="KW-0119">Carbohydrate metabolism</keyword>
<accession>A0ABP7ZJV8</accession>
<dbReference type="Pfam" id="PF00041">
    <property type="entry name" value="fn3"/>
    <property type="match status" value="1"/>
</dbReference>
<feature type="region of interest" description="Disordered" evidence="3">
    <location>
        <begin position="613"/>
        <end position="639"/>
    </location>
</feature>
<dbReference type="InterPro" id="IPR036116">
    <property type="entry name" value="FN3_sf"/>
</dbReference>
<dbReference type="SMART" id="SM00060">
    <property type="entry name" value="FN3"/>
    <property type="match status" value="2"/>
</dbReference>
<evidence type="ECO:0000256" key="1">
    <source>
        <dbReference type="ARBA" id="ARBA00023295"/>
    </source>
</evidence>
<dbReference type="EMBL" id="BAABBV010000001">
    <property type="protein sequence ID" value="GAA4160710.1"/>
    <property type="molecule type" value="Genomic_DNA"/>
</dbReference>
<protein>
    <submittedName>
        <fullName evidence="5">Ig-like domain-containing protein</fullName>
    </submittedName>
</protein>
<proteinExistence type="predicted"/>
<keyword evidence="6" id="KW-1185">Reference proteome</keyword>
<dbReference type="CDD" id="cd00063">
    <property type="entry name" value="FN3"/>
    <property type="match status" value="1"/>
</dbReference>
<feature type="region of interest" description="Disordered" evidence="3">
    <location>
        <begin position="1168"/>
        <end position="1187"/>
    </location>
</feature>
<name>A0ABP7ZJV8_9MICO</name>
<dbReference type="NCBIfam" id="NF012211">
    <property type="entry name" value="tand_rpt_95"/>
    <property type="match status" value="2"/>
</dbReference>
<evidence type="ECO:0000256" key="2">
    <source>
        <dbReference type="ARBA" id="ARBA00023326"/>
    </source>
</evidence>
<sequence>MAESMKSTLLSRLKQHKTVASVAALALVAGVPTAVAVLHKGFPVSDVKLDAADVWVTNASKLLGGRLNHQIGELDASVNATSDDLDVLQNGAAYFLTDASKGSVQKIDPAYVSLTDQITIPDDSWVGYGGNTLAILSPKGELWSIDASNQLAFDPTKTKPAAKLGADAAAVVDAKGEVFGVSAANNALYTVVHPGATVQKSKLPVDGDPQITAVGTTPVVLDKGGSRLRTPDKTLKLPDPGLQLQQVSDSSPDVLVAASDRLYRVPLDGGDATTMKAGGTTPDAVSATGVSAPVQLKGCDYAAWAASGRYLYACGTGQPVTQNIGEPVSGDDLRFRVNHGVIALNNVENGDSWIVSQHMKLVRNWEMLEPSKTQKKQSDKGEDEPIMMPYSATAANRQSEHRPEPQDDHFGVRAGRTTILPVLDNDQDIDGDVLTVENSVSVSPAAGKLDVIDGGRALQFTPAPGSSGASFRYSVTDGRPGGEAAANVQVAVHAPAVNDAPKSNRTSSVDVEVGQSASYNVLQDWIDPDGDSIFLENAAATSQDSVSFTPDGDITFTNTSNQLGTKTVQYTVSDGKLKATGTLEVNVKEKGSVPQVAVPDFAQATLGQALTVKPLTNDESPSGDTLELEDASSPDPSLRVRVDPQQGTLSVTGTVTGSYYVTYKLGAGARKAVDGLIRIDVVSPAAKSAAPLAVNDIAYVHPGQTTSVTPLDNDVSPSGRVLAVQQVTGDEDAGALNLQLLDNTIVKITSPGVLEKQVQLQYVVSDGVKSAKGTITVVPVAPLVNYQPPVAVTDAVNVRAGDIATVDVLDNDYSPDDQPFALDPTLKSTAHAGDGIAFVSGSTVRYQAPSKAGSYSVTYTISDDRRQTAPGTVVFNVLPAGTDQAPQPQTITGRVFAGSTVPITVPLNGIDPDGDSVFFDGVTDDPKQGKVSGVNATGFVYQAAESGAGTDEFHYEVKDALGKTAVGLIRIAVIPRPTTLQSPTAVNDKVEVRPGKTGSVQVLGNDSDPNGYPITLQKKLGQVDPELSDVKTDGSAVLFTAPKTEGVYTLSYTITNGHGGKDSADVQITVSKTAKPRYPTAADHYIDAKAAQGKASVTLDALDGATNPSGPLDDLTVQTTGANAGLASPGKGGDVTVKTQDKRTVIAYQVTDPATKLTGKAFIIIPPKGVGATPPPNQNRNAAKRKVTDAPRIKPGLGEQVVEMNGSKTFSFGQILDVPSGRPATLSGAPSAAHGSVTGSGTSFTFTAAKDYRGPATVTFRVDDGKEDGATADRITTLTLPITVGSKDQSDVPPTFTPPKLQIEPGEDAKQVDLRAASFHPNQQILNSLQYVDLQSSTVNGVTAKLNGSTLSVQAPVTQKPNTTAVFRFTVKSAKFSIPGEVDVTVTSSTRPIAQQKNPPQTNELQRGKSITLDDAVGDTYWVNPFPETPLSITDATAVSAPKGVKVTHTGTSITVEADSGAAPGNVNITYHVEDATKDPARTAQVIGQYQVTIHDVPSKPSAPQNVKADDTRATMTISAPADNGKTIDKYRITSNTGKTWQVDDPGALTISGLTNGDTYKFTVAAHNADGWSDESAWSASVTPYGTPAAPTNVTIHGDNNLYSPSNITMTWSKVTDTGGGSIHYEYLFDGDHTTTATSASGGARTTDPQGKKVAYSFHVRAVSDATGRASDYIMSNTVYVVPPPQSFSVETSGTKHNIDGDCPNGGCYYYKVTLKNFPANSSHTINYFCGGSQLGTPLQFTVNGSGNGTQDTTSLGAYDKHCGKSNTYVTVDGDKSNVVDFSK</sequence>
<reference evidence="5" key="1">
    <citation type="journal article" date="2014" name="Int. J. Syst. Evol. Microbiol.">
        <title>Complete genome of a new Firmicutes species belonging to the dominant human colonic microbiota ('Ruminococcus bicirculans') reveals two chromosomes and a selective capacity to utilize plant glucans.</title>
        <authorList>
            <consortium name="NISC Comparative Sequencing Program"/>
            <person name="Wegmann U."/>
            <person name="Louis P."/>
            <person name="Goesmann A."/>
            <person name="Henrissat B."/>
            <person name="Duncan S.H."/>
            <person name="Flint H.J."/>
        </authorList>
    </citation>
    <scope>NUCLEOTIDE SEQUENCE</scope>
    <source>
        <strain evidence="5">JCM 17590</strain>
    </source>
</reference>
<keyword evidence="1" id="KW-0326">Glycosidase</keyword>
<keyword evidence="1" id="KW-0378">Hydrolase</keyword>
<dbReference type="Gene3D" id="2.60.40.3440">
    <property type="match status" value="1"/>
</dbReference>
<dbReference type="SUPFAM" id="SSF49265">
    <property type="entry name" value="Fibronectin type III"/>
    <property type="match status" value="1"/>
</dbReference>
<dbReference type="Pfam" id="PF17963">
    <property type="entry name" value="Big_9"/>
    <property type="match status" value="7"/>
</dbReference>
<dbReference type="PROSITE" id="PS50853">
    <property type="entry name" value="FN3"/>
    <property type="match status" value="1"/>
</dbReference>
<comment type="caution">
    <text evidence="5">The sequence shown here is derived from an EMBL/GenBank/DDBJ whole genome shotgun (WGS) entry which is preliminary data.</text>
</comment>
<dbReference type="Gene3D" id="2.60.40.2810">
    <property type="match status" value="1"/>
</dbReference>
<feature type="domain" description="Fibronectin type-III" evidence="4">
    <location>
        <begin position="1500"/>
        <end position="1590"/>
    </location>
</feature>
<reference evidence="5" key="2">
    <citation type="submission" date="2023-12" db="EMBL/GenBank/DDBJ databases">
        <authorList>
            <person name="Sun Q."/>
            <person name="Inoue M."/>
        </authorList>
    </citation>
    <scope>NUCLEOTIDE SEQUENCE</scope>
    <source>
        <strain evidence="5">JCM 17590</strain>
    </source>
</reference>
<keyword evidence="2" id="KW-0624">Polysaccharide degradation</keyword>
<evidence type="ECO:0000313" key="6">
    <source>
        <dbReference type="Proteomes" id="UP001415169"/>
    </source>
</evidence>
<organism evidence="5 6">
    <name type="scientific">Gryllotalpicola daejeonensis</name>
    <dbReference type="NCBI Taxonomy" id="993087"/>
    <lineage>
        <taxon>Bacteria</taxon>
        <taxon>Bacillati</taxon>
        <taxon>Actinomycetota</taxon>
        <taxon>Actinomycetes</taxon>
        <taxon>Micrococcales</taxon>
        <taxon>Microbacteriaceae</taxon>
        <taxon>Gryllotalpicola</taxon>
    </lineage>
</organism>
<dbReference type="InterPro" id="IPR003961">
    <property type="entry name" value="FN3_dom"/>
</dbReference>
<evidence type="ECO:0000313" key="5">
    <source>
        <dbReference type="EMBL" id="GAA4160710.1"/>
    </source>
</evidence>
<dbReference type="Gene3D" id="2.60.40.10">
    <property type="entry name" value="Immunoglobulins"/>
    <property type="match status" value="1"/>
</dbReference>
<evidence type="ECO:0000259" key="4">
    <source>
        <dbReference type="PROSITE" id="PS50853"/>
    </source>
</evidence>